<feature type="domain" description="BPTI/Kunitz inhibitor" evidence="1">
    <location>
        <begin position="143"/>
        <end position="194"/>
    </location>
</feature>
<dbReference type="HOGENOM" id="CLU_1405717_0_0_1"/>
<dbReference type="GO" id="GO:0004867">
    <property type="term" value="F:serine-type endopeptidase inhibitor activity"/>
    <property type="evidence" value="ECO:0007669"/>
    <property type="project" value="InterPro"/>
</dbReference>
<dbReference type="SUPFAM" id="SSF57362">
    <property type="entry name" value="BPTI-like"/>
    <property type="match status" value="2"/>
</dbReference>
<keyword evidence="4" id="KW-1185">Reference proteome</keyword>
<dbReference type="InterPro" id="IPR002223">
    <property type="entry name" value="Kunitz_BPTI"/>
</dbReference>
<evidence type="ECO:0000259" key="1">
    <source>
        <dbReference type="SMART" id="SM00131"/>
    </source>
</evidence>
<sequence length="194" mass="22812">MHCEPTDVADITYDDYSDENWSPSVRSCEPDIGRGRSHVRRWAYYKSLDKCYVLYFGDPIFKENENKFTSKLECNKVWRANVPRKYYKRSPTSSDKGDCSMVTYDPSFGSCKITFADDRKDKDENLFHNLKNCKSEWLAEDFRLCFNPAEKICKYSVNTSPVYKYNSRTQSCEKFSDGYCRGFQTSKHCYKRCG</sequence>
<dbReference type="InterPro" id="IPR036880">
    <property type="entry name" value="Kunitz_BPTI_sf"/>
</dbReference>
<gene>
    <name evidence="2" type="ORF">IscW_ISCW024643</name>
</gene>
<dbReference type="PaxDb" id="6945-B7Q9L1"/>
<reference evidence="2 4" key="1">
    <citation type="submission" date="2008-03" db="EMBL/GenBank/DDBJ databases">
        <title>Annotation of Ixodes scapularis.</title>
        <authorList>
            <consortium name="Ixodes scapularis Genome Project Consortium"/>
            <person name="Caler E."/>
            <person name="Hannick L.I."/>
            <person name="Bidwell S."/>
            <person name="Joardar V."/>
            <person name="Thiagarajan M."/>
            <person name="Amedeo P."/>
            <person name="Galinsky K.J."/>
            <person name="Schobel S."/>
            <person name="Inman J."/>
            <person name="Hostetler J."/>
            <person name="Miller J."/>
            <person name="Hammond M."/>
            <person name="Megy K."/>
            <person name="Lawson D."/>
            <person name="Kodira C."/>
            <person name="Sutton G."/>
            <person name="Meyer J."/>
            <person name="Hill C.A."/>
            <person name="Birren B."/>
            <person name="Nene V."/>
            <person name="Collins F."/>
            <person name="Alarcon-Chaidez F."/>
            <person name="Wikel S."/>
            <person name="Strausberg R."/>
        </authorList>
    </citation>
    <scope>NUCLEOTIDE SEQUENCE [LARGE SCALE GENOMIC DNA]</scope>
    <source>
        <strain evidence="4">Wikel</strain>
        <strain evidence="2">Wikel colony</strain>
    </source>
</reference>
<dbReference type="EMBL" id="DS889508">
    <property type="protein sequence ID" value="EEC15533.1"/>
    <property type="molecule type" value="Genomic_DNA"/>
</dbReference>
<dbReference type="Gene3D" id="4.10.410.10">
    <property type="entry name" value="Pancreatic trypsin inhibitor Kunitz domain"/>
    <property type="match status" value="1"/>
</dbReference>
<feature type="non-terminal residue" evidence="2">
    <location>
        <position position="194"/>
    </location>
</feature>
<accession>B7Q9L1</accession>
<evidence type="ECO:0000313" key="2">
    <source>
        <dbReference type="EMBL" id="EEC15533.1"/>
    </source>
</evidence>
<dbReference type="EnsemblMetazoa" id="ISCW024643-RA">
    <property type="protein sequence ID" value="ISCW024643-PA"/>
    <property type="gene ID" value="ISCW024643"/>
</dbReference>
<organism>
    <name type="scientific">Ixodes scapularis</name>
    <name type="common">Black-legged tick</name>
    <name type="synonym">Deer tick</name>
    <dbReference type="NCBI Taxonomy" id="6945"/>
    <lineage>
        <taxon>Eukaryota</taxon>
        <taxon>Metazoa</taxon>
        <taxon>Ecdysozoa</taxon>
        <taxon>Arthropoda</taxon>
        <taxon>Chelicerata</taxon>
        <taxon>Arachnida</taxon>
        <taxon>Acari</taxon>
        <taxon>Parasitiformes</taxon>
        <taxon>Ixodida</taxon>
        <taxon>Ixodoidea</taxon>
        <taxon>Ixodidae</taxon>
        <taxon>Ixodinae</taxon>
        <taxon>Ixodes</taxon>
    </lineage>
</organism>
<dbReference type="EMBL" id="ABJB010511948">
    <property type="status" value="NOT_ANNOTATED_CDS"/>
    <property type="molecule type" value="Genomic_DNA"/>
</dbReference>
<dbReference type="VEuPathDB" id="VectorBase:ISCI024643"/>
<name>B7Q9L1_IXOSC</name>
<dbReference type="VEuPathDB" id="VectorBase:ISCW024643"/>
<reference evidence="3" key="2">
    <citation type="submission" date="2020-05" db="UniProtKB">
        <authorList>
            <consortium name="EnsemblMetazoa"/>
        </authorList>
    </citation>
    <scope>IDENTIFICATION</scope>
    <source>
        <strain evidence="3">wikel</strain>
    </source>
</reference>
<dbReference type="SMART" id="SM00131">
    <property type="entry name" value="KU"/>
    <property type="match status" value="1"/>
</dbReference>
<dbReference type="Proteomes" id="UP000001555">
    <property type="component" value="Unassembled WGS sequence"/>
</dbReference>
<proteinExistence type="predicted"/>
<dbReference type="InParanoid" id="B7Q9L1"/>
<dbReference type="AlphaFoldDB" id="B7Q9L1"/>
<protein>
    <submittedName>
        <fullName evidence="2">Secreted protein, putative</fullName>
    </submittedName>
</protein>
<evidence type="ECO:0000313" key="4">
    <source>
        <dbReference type="Proteomes" id="UP000001555"/>
    </source>
</evidence>
<dbReference type="Pfam" id="PF00014">
    <property type="entry name" value="Kunitz_BPTI"/>
    <property type="match status" value="1"/>
</dbReference>
<dbReference type="VEuPathDB" id="VectorBase:ISCP_019062"/>
<evidence type="ECO:0000313" key="3">
    <source>
        <dbReference type="EnsemblMetazoa" id="ISCW024643-PA"/>
    </source>
</evidence>